<dbReference type="OrthoDB" id="637707at2"/>
<dbReference type="RefSeq" id="WP_110834658.1">
    <property type="nucleotide sequence ID" value="NZ_QKLU01000011.1"/>
</dbReference>
<organism evidence="1 2">
    <name type="scientific">Pedobacter nutrimenti</name>
    <dbReference type="NCBI Taxonomy" id="1241337"/>
    <lineage>
        <taxon>Bacteria</taxon>
        <taxon>Pseudomonadati</taxon>
        <taxon>Bacteroidota</taxon>
        <taxon>Sphingobacteriia</taxon>
        <taxon>Sphingobacteriales</taxon>
        <taxon>Sphingobacteriaceae</taxon>
        <taxon>Pedobacter</taxon>
    </lineage>
</organism>
<name>A0A318UKW9_9SPHI</name>
<dbReference type="Pfam" id="PF14054">
    <property type="entry name" value="DUF4249"/>
    <property type="match status" value="1"/>
</dbReference>
<dbReference type="AlphaFoldDB" id="A0A318UKW9"/>
<reference evidence="1 2" key="1">
    <citation type="submission" date="2018-06" db="EMBL/GenBank/DDBJ databases">
        <title>Genomic Encyclopedia of Archaeal and Bacterial Type Strains, Phase II (KMG-II): from individual species to whole genera.</title>
        <authorList>
            <person name="Goeker M."/>
        </authorList>
    </citation>
    <scope>NUCLEOTIDE SEQUENCE [LARGE SCALE GENOMIC DNA]</scope>
    <source>
        <strain evidence="1 2">DSM 27372</strain>
    </source>
</reference>
<protein>
    <submittedName>
        <fullName evidence="1">Uncharacterized protein DUF4249</fullName>
    </submittedName>
</protein>
<dbReference type="Proteomes" id="UP000248198">
    <property type="component" value="Unassembled WGS sequence"/>
</dbReference>
<evidence type="ECO:0000313" key="2">
    <source>
        <dbReference type="Proteomes" id="UP000248198"/>
    </source>
</evidence>
<dbReference type="InterPro" id="IPR025345">
    <property type="entry name" value="DUF4249"/>
</dbReference>
<gene>
    <name evidence="1" type="ORF">B0O44_111176</name>
</gene>
<accession>A0A318UKW9</accession>
<sequence>MKNSVLNYGFICLLSAVFYSCQKLAKVKLDAASQAYVIEGVITDQPSDCKVFISQTKAFGDNNAFIGISGATVTIENKGLVVPLQEVKKGVYSTNAITGLSGQTYKLNVNIEGHLFTASSTMPKAVAPEKIYAEKENIGKNKFITVVYQDPPETDNYYRWVQYVNQKKELTIFVANDEFNNGTRASNVLNFRNDISPDLKVGDTVRIDMLSIDAAVYKYWASLRQTGSGSGVSASPSNPVSNIQGGCLGYFSAHTLRKSDPLIIK</sequence>
<evidence type="ECO:0000313" key="1">
    <source>
        <dbReference type="EMBL" id="PYF68998.1"/>
    </source>
</evidence>
<comment type="caution">
    <text evidence="1">The sequence shown here is derived from an EMBL/GenBank/DDBJ whole genome shotgun (WGS) entry which is preliminary data.</text>
</comment>
<proteinExistence type="predicted"/>
<dbReference type="EMBL" id="QKLU01000011">
    <property type="protein sequence ID" value="PYF68998.1"/>
    <property type="molecule type" value="Genomic_DNA"/>
</dbReference>
<keyword evidence="2" id="KW-1185">Reference proteome</keyword>
<dbReference type="PROSITE" id="PS51257">
    <property type="entry name" value="PROKAR_LIPOPROTEIN"/>
    <property type="match status" value="1"/>
</dbReference>